<gene>
    <name evidence="1" type="ORF">ARMGADRAFT_1116153</name>
</gene>
<sequence>MTKGAGKVAHPPKLINTLPWQISALPWVPWAQGDYDDDYKDFSDDPLWSLNILGKAPSNTMPVMIASDDLESVTRINDSGLLSCSTRVETETREKDKELHARFQRKVPKLKAEVKTKDEVPVEASARRLPRLKSGLVRSRFESLKLAMQSKNSKN</sequence>
<dbReference type="OrthoDB" id="10567984at2759"/>
<protein>
    <submittedName>
        <fullName evidence="1">Uncharacterized protein</fullName>
    </submittedName>
</protein>
<organism evidence="1 2">
    <name type="scientific">Armillaria gallica</name>
    <name type="common">Bulbous honey fungus</name>
    <name type="synonym">Armillaria bulbosa</name>
    <dbReference type="NCBI Taxonomy" id="47427"/>
    <lineage>
        <taxon>Eukaryota</taxon>
        <taxon>Fungi</taxon>
        <taxon>Dikarya</taxon>
        <taxon>Basidiomycota</taxon>
        <taxon>Agaricomycotina</taxon>
        <taxon>Agaricomycetes</taxon>
        <taxon>Agaricomycetidae</taxon>
        <taxon>Agaricales</taxon>
        <taxon>Marasmiineae</taxon>
        <taxon>Physalacriaceae</taxon>
        <taxon>Armillaria</taxon>
    </lineage>
</organism>
<dbReference type="Proteomes" id="UP000217790">
    <property type="component" value="Unassembled WGS sequence"/>
</dbReference>
<dbReference type="InParanoid" id="A0A2H3E207"/>
<evidence type="ECO:0000313" key="2">
    <source>
        <dbReference type="Proteomes" id="UP000217790"/>
    </source>
</evidence>
<dbReference type="EMBL" id="KZ293646">
    <property type="protein sequence ID" value="PBL00175.1"/>
    <property type="molecule type" value="Genomic_DNA"/>
</dbReference>
<name>A0A2H3E207_ARMGA</name>
<evidence type="ECO:0000313" key="1">
    <source>
        <dbReference type="EMBL" id="PBL00175.1"/>
    </source>
</evidence>
<keyword evidence="2" id="KW-1185">Reference proteome</keyword>
<accession>A0A2H3E207</accession>
<reference evidence="2" key="1">
    <citation type="journal article" date="2017" name="Nat. Ecol. Evol.">
        <title>Genome expansion and lineage-specific genetic innovations in the forest pathogenic fungi Armillaria.</title>
        <authorList>
            <person name="Sipos G."/>
            <person name="Prasanna A.N."/>
            <person name="Walter M.C."/>
            <person name="O'Connor E."/>
            <person name="Balint B."/>
            <person name="Krizsan K."/>
            <person name="Kiss B."/>
            <person name="Hess J."/>
            <person name="Varga T."/>
            <person name="Slot J."/>
            <person name="Riley R."/>
            <person name="Boka B."/>
            <person name="Rigling D."/>
            <person name="Barry K."/>
            <person name="Lee J."/>
            <person name="Mihaltcheva S."/>
            <person name="LaButti K."/>
            <person name="Lipzen A."/>
            <person name="Waldron R."/>
            <person name="Moloney N.M."/>
            <person name="Sperisen C."/>
            <person name="Kredics L."/>
            <person name="Vagvoelgyi C."/>
            <person name="Patrignani A."/>
            <person name="Fitzpatrick D."/>
            <person name="Nagy I."/>
            <person name="Doyle S."/>
            <person name="Anderson J.B."/>
            <person name="Grigoriev I.V."/>
            <person name="Gueldener U."/>
            <person name="Muensterkoetter M."/>
            <person name="Nagy L.G."/>
        </authorList>
    </citation>
    <scope>NUCLEOTIDE SEQUENCE [LARGE SCALE GENOMIC DNA]</scope>
    <source>
        <strain evidence="2">Ar21-2</strain>
    </source>
</reference>
<dbReference type="AlphaFoldDB" id="A0A2H3E207"/>
<proteinExistence type="predicted"/>